<feature type="domain" description="SH3b" evidence="2">
    <location>
        <begin position="40"/>
        <end position="110"/>
    </location>
</feature>
<evidence type="ECO:0000259" key="2">
    <source>
        <dbReference type="PROSITE" id="PS51781"/>
    </source>
</evidence>
<feature type="domain" description="SH3b" evidence="2">
    <location>
        <begin position="433"/>
        <end position="497"/>
    </location>
</feature>
<accession>A0A942TLY7</accession>
<dbReference type="Gene3D" id="2.30.30.40">
    <property type="entry name" value="SH3 Domains"/>
    <property type="match status" value="7"/>
</dbReference>
<dbReference type="Pfam" id="PF08239">
    <property type="entry name" value="SH3_3"/>
    <property type="match status" value="5"/>
</dbReference>
<dbReference type="PANTHER" id="PTHR34408">
    <property type="entry name" value="FAMILY PROTEIN, PUTATIVE-RELATED"/>
    <property type="match status" value="1"/>
</dbReference>
<gene>
    <name evidence="3" type="ORF">KHA93_13385</name>
</gene>
<dbReference type="InterPro" id="IPR002901">
    <property type="entry name" value="MGlyc_endo_b_GlcNAc-like_dom"/>
</dbReference>
<dbReference type="Proteomes" id="UP000682713">
    <property type="component" value="Unassembled WGS sequence"/>
</dbReference>
<evidence type="ECO:0000313" key="3">
    <source>
        <dbReference type="EMBL" id="MBS4200625.1"/>
    </source>
</evidence>
<comment type="caution">
    <text evidence="3">The sequence shown here is derived from an EMBL/GenBank/DDBJ whole genome shotgun (WGS) entry which is preliminary data.</text>
</comment>
<organism evidence="3 4">
    <name type="scientific">Lederbergia citrisecunda</name>
    <dbReference type="NCBI Taxonomy" id="2833583"/>
    <lineage>
        <taxon>Bacteria</taxon>
        <taxon>Bacillati</taxon>
        <taxon>Bacillota</taxon>
        <taxon>Bacilli</taxon>
        <taxon>Bacillales</taxon>
        <taxon>Bacillaceae</taxon>
        <taxon>Lederbergia</taxon>
    </lineage>
</organism>
<keyword evidence="4" id="KW-1185">Reference proteome</keyword>
<dbReference type="PANTHER" id="PTHR34408:SF2">
    <property type="entry name" value="CELL WALL-BINDING PROTEIN YWSB"/>
    <property type="match status" value="1"/>
</dbReference>
<evidence type="ECO:0000313" key="4">
    <source>
        <dbReference type="Proteomes" id="UP000682713"/>
    </source>
</evidence>
<name>A0A942TLY7_9BACI</name>
<sequence>MKWIGKLILSTVIILSLMNISLSPLINITVEAASNMQKIPKTIFQTTDSLNLRSGSGAKDRILLTIPKGKTVTATSKIGDKYKVSYTYKVKGKNVTNTGWVSGKYLKEYYKYTNTAKTYYETQKTTNLRSSADTKKKAVGKINKRNIVYSTQKVVNSLGQTWFRVSFSGKNYYVLSSDVKKVTLKTIIKTNYLAKNDTYLYSSYGNAYKKLVMIPKGSLISTKQQIGNWYKVTYNGKTGYIDIGNFTKYNVPTETKVGTETYTTKSKINLKQYAHNSSNTVTTIPLGIKVIPTYKTSNGWYKIKYNGKTGYVLSTYLQKIDNNKPNEEVSSEQKVAGIKLKVISNLNVRQKASSTSTILITIPKGTVVTPTHKTSENWYKVTYEGKTGYISGDYVEEIKKEDPPKVEPPKEEPSKEDPPKVETPTEKITEEKIPEKTFLIKENLNVRKTADSTSTILTNIPKGKIVIPTHKTSNNWYKVVYSGKTGYVSSAYLQEVKTGDPITTRTGYQFIDLRTQSPVTAAQINNYIAKGTVGKTSVLSGKGQVFIDSGKKYGVNPLFLAAHAIHESGYGTSLISLGKYNLFGFGAFDAAPYVGAYRFSSVNSNIDYIARELKSTYLNPSNWKYSGPYLGFSTKTLSNARIDANSEGMNFWYASDPNWGQKIASHMEKILPYNKAYYDTAKPDTTIPTRPSIPSGGDVFPNDILAIANTTLTLQSNKGGNDNVKEIKKGTSFTLLEKTNDYWVKVKVDGKVYWTNSIKFDAYKSYFSVQNLGRVNVSGLNIRTGAGTTHSIVGTLSQNEYVSILLKKDGTLTMDSSNAWYQISLPNGSKGWVSSQYITRELK</sequence>
<dbReference type="GO" id="GO:0004040">
    <property type="term" value="F:amidase activity"/>
    <property type="evidence" value="ECO:0007669"/>
    <property type="project" value="InterPro"/>
</dbReference>
<dbReference type="SMART" id="SM00287">
    <property type="entry name" value="SH3b"/>
    <property type="match status" value="7"/>
</dbReference>
<evidence type="ECO:0000256" key="1">
    <source>
        <dbReference type="SAM" id="MobiDB-lite"/>
    </source>
</evidence>
<protein>
    <submittedName>
        <fullName evidence="3">SH3 domain-containing protein</fullName>
    </submittedName>
</protein>
<dbReference type="RefSeq" id="WP_213111184.1">
    <property type="nucleotide sequence ID" value="NZ_JAGYPJ010000001.1"/>
</dbReference>
<feature type="domain" description="SH3b" evidence="2">
    <location>
        <begin position="257"/>
        <end position="321"/>
    </location>
</feature>
<feature type="domain" description="SH3b" evidence="2">
    <location>
        <begin position="770"/>
        <end position="842"/>
    </location>
</feature>
<dbReference type="PROSITE" id="PS51781">
    <property type="entry name" value="SH3B"/>
    <property type="match status" value="6"/>
</dbReference>
<feature type="domain" description="SH3b" evidence="2">
    <location>
        <begin position="188"/>
        <end position="250"/>
    </location>
</feature>
<dbReference type="AlphaFoldDB" id="A0A942TLY7"/>
<dbReference type="Pfam" id="PF01832">
    <property type="entry name" value="Glucosaminidase"/>
    <property type="match status" value="1"/>
</dbReference>
<feature type="domain" description="SH3b" evidence="2">
    <location>
        <begin position="336"/>
        <end position="399"/>
    </location>
</feature>
<dbReference type="InterPro" id="IPR003646">
    <property type="entry name" value="SH3-like_bac-type"/>
</dbReference>
<dbReference type="EMBL" id="JAGYPJ010000001">
    <property type="protein sequence ID" value="MBS4200625.1"/>
    <property type="molecule type" value="Genomic_DNA"/>
</dbReference>
<feature type="region of interest" description="Disordered" evidence="1">
    <location>
        <begin position="400"/>
        <end position="429"/>
    </location>
</feature>
<dbReference type="SMART" id="SM00047">
    <property type="entry name" value="LYZ2"/>
    <property type="match status" value="1"/>
</dbReference>
<dbReference type="SUPFAM" id="SSF50044">
    <property type="entry name" value="SH3-domain"/>
    <property type="match status" value="3"/>
</dbReference>
<dbReference type="Gene3D" id="1.10.530.10">
    <property type="match status" value="1"/>
</dbReference>
<dbReference type="InterPro" id="IPR052354">
    <property type="entry name" value="Cell_Wall_Dynamics_Protein"/>
</dbReference>
<reference evidence="3 4" key="1">
    <citation type="submission" date="2021-05" db="EMBL/GenBank/DDBJ databases">
        <title>Novel Bacillus species.</title>
        <authorList>
            <person name="Liu G."/>
        </authorList>
    </citation>
    <scope>NUCLEOTIDE SEQUENCE [LARGE SCALE GENOMIC DNA]</scope>
    <source>
        <strain evidence="3 4">FJAT-49732</strain>
    </source>
</reference>
<dbReference type="InterPro" id="IPR036028">
    <property type="entry name" value="SH3-like_dom_sf"/>
</dbReference>
<proteinExistence type="predicted"/>